<reference evidence="2 3" key="1">
    <citation type="submission" date="2019-07" db="EMBL/GenBank/DDBJ databases">
        <title>De Novo Assembly of kiwifruit Actinidia rufa.</title>
        <authorList>
            <person name="Sugita-Konishi S."/>
            <person name="Sato K."/>
            <person name="Mori E."/>
            <person name="Abe Y."/>
            <person name="Kisaki G."/>
            <person name="Hamano K."/>
            <person name="Suezawa K."/>
            <person name="Otani M."/>
            <person name="Fukuda T."/>
            <person name="Manabe T."/>
            <person name="Gomi K."/>
            <person name="Tabuchi M."/>
            <person name="Akimitsu K."/>
            <person name="Kataoka I."/>
        </authorList>
    </citation>
    <scope>NUCLEOTIDE SEQUENCE [LARGE SCALE GENOMIC DNA]</scope>
    <source>
        <strain evidence="3">cv. Fuchu</strain>
    </source>
</reference>
<feature type="compositionally biased region" description="Basic and acidic residues" evidence="1">
    <location>
        <begin position="162"/>
        <end position="180"/>
    </location>
</feature>
<evidence type="ECO:0000313" key="2">
    <source>
        <dbReference type="EMBL" id="GFZ13651.1"/>
    </source>
</evidence>
<organism evidence="2 3">
    <name type="scientific">Actinidia rufa</name>
    <dbReference type="NCBI Taxonomy" id="165716"/>
    <lineage>
        <taxon>Eukaryota</taxon>
        <taxon>Viridiplantae</taxon>
        <taxon>Streptophyta</taxon>
        <taxon>Embryophyta</taxon>
        <taxon>Tracheophyta</taxon>
        <taxon>Spermatophyta</taxon>
        <taxon>Magnoliopsida</taxon>
        <taxon>eudicotyledons</taxon>
        <taxon>Gunneridae</taxon>
        <taxon>Pentapetalae</taxon>
        <taxon>asterids</taxon>
        <taxon>Ericales</taxon>
        <taxon>Actinidiaceae</taxon>
        <taxon>Actinidia</taxon>
    </lineage>
</organism>
<evidence type="ECO:0000256" key="1">
    <source>
        <dbReference type="SAM" id="MobiDB-lite"/>
    </source>
</evidence>
<dbReference type="Proteomes" id="UP000585474">
    <property type="component" value="Unassembled WGS sequence"/>
</dbReference>
<feature type="region of interest" description="Disordered" evidence="1">
    <location>
        <begin position="79"/>
        <end position="192"/>
    </location>
</feature>
<accession>A0A7J0GSA8</accession>
<protein>
    <submittedName>
        <fullName evidence="2">Uncharacterized protein</fullName>
    </submittedName>
</protein>
<evidence type="ECO:0000313" key="3">
    <source>
        <dbReference type="Proteomes" id="UP000585474"/>
    </source>
</evidence>
<comment type="caution">
    <text evidence="2">The sequence shown here is derived from an EMBL/GenBank/DDBJ whole genome shotgun (WGS) entry which is preliminary data.</text>
</comment>
<keyword evidence="3" id="KW-1185">Reference proteome</keyword>
<proteinExistence type="predicted"/>
<gene>
    <name evidence="2" type="ORF">Acr_23g0020360</name>
</gene>
<dbReference type="AlphaFoldDB" id="A0A7J0GSA8"/>
<sequence>MQQPSFDRNCLWAQQLVSEPSSSHRRVTGISPEQISNFEQIQSAQNRRLSIPLDSSLRYEVPAPNNVKIGCQTSPHELPKVRRVNPTRPHASQGWSHMRFGGDVPGEDISEQNLNEEACVEVSERDYSSGTYERVPEARSKKRPEKRSQEEVKRRGLRRGLKKEVTEVRKRGREEVKEEIPADDGGGKNSEASTTAVMAVRVFKGNRRCYGRKKTDGYIDWRRMSRQEELLSDMGPVILARRMNKGNNRCTEARKASAGVLKGCTGRIQSGTRAQGEALGYMRKFGQTRAMQLVQDVHGEAQRRETKSMYSDRRDVAEIKRLGVKALYERRVLFVWVECYGASESNESTERSDRERARIGRLTDGWDSERRGSHMQSGLNFEYPVSAQTLEELELECKREAMELERILDKEEHEEKYKHHEAKQREEFLRLDAQRRLQQAHQEISTLGFGGYGQPCYDGNGNSAGNAHYTGATIIPIDPRGRYPNPWMIMVLQGLMTLMATSSARGTRITGKHIVNTNWCIRLVGKSRFGSCSDVHFLIH</sequence>
<dbReference type="EMBL" id="BJWL01000023">
    <property type="protein sequence ID" value="GFZ13651.1"/>
    <property type="molecule type" value="Genomic_DNA"/>
</dbReference>
<name>A0A7J0GSA8_9ERIC</name>